<comment type="caution">
    <text evidence="1">The sequence shown here is derived from an EMBL/GenBank/DDBJ whole genome shotgun (WGS) entry which is preliminary data.</text>
</comment>
<protein>
    <submittedName>
        <fullName evidence="1">Uncharacterized protein</fullName>
    </submittedName>
</protein>
<evidence type="ECO:0000313" key="2">
    <source>
        <dbReference type="Proteomes" id="UP000516437"/>
    </source>
</evidence>
<dbReference type="EMBL" id="RXIC02000024">
    <property type="protein sequence ID" value="KAB1211457.1"/>
    <property type="molecule type" value="Genomic_DNA"/>
</dbReference>
<proteinExistence type="predicted"/>
<sequence>MTCGITSAPESFERSKNSNGSASAAKVFVEVVEVTQPDLFNNGLVVVHGLQSFVSPFSPFSCDFDKMTLLSFPFHPNHTATHKMQPPFMRLMLGEAMLRLRSNGFSILALAMKVKYAELVGLTNTTASTKICRSQIRSLLIPRSFHFQAILENQGWEGGTPRTTMFDGLHLELFLVSSSSMLAQRFLVQDEHCSCDVGIGL</sequence>
<dbReference type="OrthoDB" id="1732413at2759"/>
<dbReference type="Proteomes" id="UP000516437">
    <property type="component" value="Chromosome 6"/>
</dbReference>
<keyword evidence="2" id="KW-1185">Reference proteome</keyword>
<dbReference type="InterPro" id="IPR052806">
    <property type="entry name" value="Fasciclin-like_AGP"/>
</dbReference>
<accession>A0A6A1VHV6</accession>
<dbReference type="PANTHER" id="PTHR33985:SF2">
    <property type="entry name" value="EXPRESSED PROTEIN"/>
    <property type="match status" value="1"/>
</dbReference>
<reference evidence="1 2" key="1">
    <citation type="journal article" date="2019" name="Plant Biotechnol. J.">
        <title>The red bayberry genome and genetic basis of sex determination.</title>
        <authorList>
            <person name="Jia H.M."/>
            <person name="Jia H.J."/>
            <person name="Cai Q.L."/>
            <person name="Wang Y."/>
            <person name="Zhao H.B."/>
            <person name="Yang W.F."/>
            <person name="Wang G.Y."/>
            <person name="Li Y.H."/>
            <person name="Zhan D.L."/>
            <person name="Shen Y.T."/>
            <person name="Niu Q.F."/>
            <person name="Chang L."/>
            <person name="Qiu J."/>
            <person name="Zhao L."/>
            <person name="Xie H.B."/>
            <person name="Fu W.Y."/>
            <person name="Jin J."/>
            <person name="Li X.W."/>
            <person name="Jiao Y."/>
            <person name="Zhou C.C."/>
            <person name="Tu T."/>
            <person name="Chai C.Y."/>
            <person name="Gao J.L."/>
            <person name="Fan L.J."/>
            <person name="van de Weg E."/>
            <person name="Wang J.Y."/>
            <person name="Gao Z.S."/>
        </authorList>
    </citation>
    <scope>NUCLEOTIDE SEQUENCE [LARGE SCALE GENOMIC DNA]</scope>
    <source>
        <tissue evidence="1">Leaves</tissue>
    </source>
</reference>
<name>A0A6A1VHV6_9ROSI</name>
<dbReference type="PANTHER" id="PTHR33985">
    <property type="entry name" value="OS02G0491300 PROTEIN-RELATED"/>
    <property type="match status" value="1"/>
</dbReference>
<gene>
    <name evidence="1" type="ORF">CJ030_MR6G021353</name>
</gene>
<evidence type="ECO:0000313" key="1">
    <source>
        <dbReference type="EMBL" id="KAB1211457.1"/>
    </source>
</evidence>
<dbReference type="AlphaFoldDB" id="A0A6A1VHV6"/>
<organism evidence="1 2">
    <name type="scientific">Morella rubra</name>
    <name type="common">Chinese bayberry</name>
    <dbReference type="NCBI Taxonomy" id="262757"/>
    <lineage>
        <taxon>Eukaryota</taxon>
        <taxon>Viridiplantae</taxon>
        <taxon>Streptophyta</taxon>
        <taxon>Embryophyta</taxon>
        <taxon>Tracheophyta</taxon>
        <taxon>Spermatophyta</taxon>
        <taxon>Magnoliopsida</taxon>
        <taxon>eudicotyledons</taxon>
        <taxon>Gunneridae</taxon>
        <taxon>Pentapetalae</taxon>
        <taxon>rosids</taxon>
        <taxon>fabids</taxon>
        <taxon>Fagales</taxon>
        <taxon>Myricaceae</taxon>
        <taxon>Morella</taxon>
    </lineage>
</organism>